<gene>
    <name evidence="2" type="ORF">SAMN05421504_1011121</name>
</gene>
<feature type="compositionally biased region" description="Polar residues" evidence="1">
    <location>
        <begin position="58"/>
        <end position="70"/>
    </location>
</feature>
<dbReference type="STRING" id="589385.SAMN05421504_1011121"/>
<feature type="compositionally biased region" description="Low complexity" evidence="1">
    <location>
        <begin position="36"/>
        <end position="53"/>
    </location>
</feature>
<dbReference type="EMBL" id="FNON01000001">
    <property type="protein sequence ID" value="SDW63711.1"/>
    <property type="molecule type" value="Genomic_DNA"/>
</dbReference>
<evidence type="ECO:0000256" key="1">
    <source>
        <dbReference type="SAM" id="MobiDB-lite"/>
    </source>
</evidence>
<sequence>MKGYRAGIYLIAGLFVAGCQGPATLGGQQDPAPLRTTAASTEESTSTVAGTSVPPEVRTTTQQGKPPSKNTTKKSDPPKVLGIPIGYMPQVTTQHYDVAYPTFVRQLKAFYPCDDSLCGVKVNKVFEGDSATGPECIVQSWEPVNSGNRTIAYNVHIDNPCKKYNPKSPKPPVSSVSTSSSKKAP</sequence>
<organism evidence="2 3">
    <name type="scientific">Amycolatopsis xylanica</name>
    <dbReference type="NCBI Taxonomy" id="589385"/>
    <lineage>
        <taxon>Bacteria</taxon>
        <taxon>Bacillati</taxon>
        <taxon>Actinomycetota</taxon>
        <taxon>Actinomycetes</taxon>
        <taxon>Pseudonocardiales</taxon>
        <taxon>Pseudonocardiaceae</taxon>
        <taxon>Amycolatopsis</taxon>
    </lineage>
</organism>
<dbReference type="Proteomes" id="UP000199515">
    <property type="component" value="Unassembled WGS sequence"/>
</dbReference>
<keyword evidence="3" id="KW-1185">Reference proteome</keyword>
<evidence type="ECO:0000313" key="2">
    <source>
        <dbReference type="EMBL" id="SDW63711.1"/>
    </source>
</evidence>
<protein>
    <submittedName>
        <fullName evidence="2">Uncharacterized protein</fullName>
    </submittedName>
</protein>
<dbReference type="AlphaFoldDB" id="A0A1H2V5V4"/>
<name>A0A1H2V5V4_9PSEU</name>
<dbReference type="RefSeq" id="WP_143046987.1">
    <property type="nucleotide sequence ID" value="NZ_FNON01000001.1"/>
</dbReference>
<proteinExistence type="predicted"/>
<feature type="region of interest" description="Disordered" evidence="1">
    <location>
        <begin position="25"/>
        <end position="80"/>
    </location>
</feature>
<evidence type="ECO:0000313" key="3">
    <source>
        <dbReference type="Proteomes" id="UP000199515"/>
    </source>
</evidence>
<feature type="region of interest" description="Disordered" evidence="1">
    <location>
        <begin position="162"/>
        <end position="185"/>
    </location>
</feature>
<dbReference type="PROSITE" id="PS51257">
    <property type="entry name" value="PROKAR_LIPOPROTEIN"/>
    <property type="match status" value="1"/>
</dbReference>
<reference evidence="2 3" key="1">
    <citation type="submission" date="2016-10" db="EMBL/GenBank/DDBJ databases">
        <authorList>
            <person name="de Groot N.N."/>
        </authorList>
    </citation>
    <scope>NUCLEOTIDE SEQUENCE [LARGE SCALE GENOMIC DNA]</scope>
    <source>
        <strain evidence="2 3">CPCC 202699</strain>
    </source>
</reference>
<accession>A0A1H2V5V4</accession>